<accession>A0A235BUH7</accession>
<organism evidence="5 6">
    <name type="scientific">candidate division WOR-3 bacterium JGI_Cruoil_03_44_89</name>
    <dbReference type="NCBI Taxonomy" id="1973748"/>
    <lineage>
        <taxon>Bacteria</taxon>
        <taxon>Bacteria division WOR-3</taxon>
    </lineage>
</organism>
<dbReference type="PANTHER" id="PTHR48105">
    <property type="entry name" value="THIOREDOXIN REDUCTASE 1-RELATED-RELATED"/>
    <property type="match status" value="1"/>
</dbReference>
<keyword evidence="3" id="KW-0676">Redox-active center</keyword>
<comment type="caution">
    <text evidence="5">The sequence shown here is derived from an EMBL/GenBank/DDBJ whole genome shotgun (WGS) entry which is preliminary data.</text>
</comment>
<dbReference type="EMBL" id="NOZQ01000105">
    <property type="protein sequence ID" value="OYD15709.1"/>
    <property type="molecule type" value="Genomic_DNA"/>
</dbReference>
<feature type="domain" description="FAD/NAD(P)-binding" evidence="4">
    <location>
        <begin position="3"/>
        <end position="291"/>
    </location>
</feature>
<evidence type="ECO:0000313" key="6">
    <source>
        <dbReference type="Proteomes" id="UP000215215"/>
    </source>
</evidence>
<reference evidence="5 6" key="1">
    <citation type="submission" date="2017-07" db="EMBL/GenBank/DDBJ databases">
        <title>Recovery of genomes from metagenomes via a dereplication, aggregation, and scoring strategy.</title>
        <authorList>
            <person name="Sieber C.M."/>
            <person name="Probst A.J."/>
            <person name="Sharrar A."/>
            <person name="Thomas B.C."/>
            <person name="Hess M."/>
            <person name="Tringe S.G."/>
            <person name="Banfield J.F."/>
        </authorList>
    </citation>
    <scope>NUCLEOTIDE SEQUENCE [LARGE SCALE GENOMIC DNA]</scope>
    <source>
        <strain evidence="5">JGI_Cruoil_03_44_89</strain>
    </source>
</reference>
<dbReference type="SUPFAM" id="SSF51905">
    <property type="entry name" value="FAD/NAD(P)-binding domain"/>
    <property type="match status" value="1"/>
</dbReference>
<keyword evidence="1 3" id="KW-0285">Flavoprotein</keyword>
<dbReference type="GO" id="GO:0005737">
    <property type="term" value="C:cytoplasm"/>
    <property type="evidence" value="ECO:0007669"/>
    <property type="project" value="InterPro"/>
</dbReference>
<name>A0A235BUH7_UNCW3</name>
<evidence type="ECO:0000313" key="5">
    <source>
        <dbReference type="EMBL" id="OYD15709.1"/>
    </source>
</evidence>
<dbReference type="PRINTS" id="PR00469">
    <property type="entry name" value="PNDRDTASEII"/>
</dbReference>
<evidence type="ECO:0000256" key="1">
    <source>
        <dbReference type="ARBA" id="ARBA00022630"/>
    </source>
</evidence>
<dbReference type="Pfam" id="PF07992">
    <property type="entry name" value="Pyr_redox_2"/>
    <property type="match status" value="1"/>
</dbReference>
<comment type="cofactor">
    <cofactor evidence="3">
        <name>FAD</name>
        <dbReference type="ChEBI" id="CHEBI:57692"/>
    </cofactor>
</comment>
<comment type="catalytic activity">
    <reaction evidence="3">
        <text>[thioredoxin]-dithiol + NADP(+) = [thioredoxin]-disulfide + NADPH + H(+)</text>
        <dbReference type="Rhea" id="RHEA:20345"/>
        <dbReference type="Rhea" id="RHEA-COMP:10698"/>
        <dbReference type="Rhea" id="RHEA-COMP:10700"/>
        <dbReference type="ChEBI" id="CHEBI:15378"/>
        <dbReference type="ChEBI" id="CHEBI:29950"/>
        <dbReference type="ChEBI" id="CHEBI:50058"/>
        <dbReference type="ChEBI" id="CHEBI:57783"/>
        <dbReference type="ChEBI" id="CHEBI:58349"/>
        <dbReference type="EC" id="1.8.1.9"/>
    </reaction>
</comment>
<dbReference type="InterPro" id="IPR023753">
    <property type="entry name" value="FAD/NAD-binding_dom"/>
</dbReference>
<dbReference type="EC" id="1.8.1.9" evidence="3"/>
<comment type="subunit">
    <text evidence="3">Homodimer.</text>
</comment>
<keyword evidence="2 3" id="KW-0560">Oxidoreductase</keyword>
<proteinExistence type="inferred from homology"/>
<dbReference type="NCBIfam" id="TIGR01292">
    <property type="entry name" value="TRX_reduct"/>
    <property type="match status" value="1"/>
</dbReference>
<dbReference type="GO" id="GO:0019430">
    <property type="term" value="P:removal of superoxide radicals"/>
    <property type="evidence" value="ECO:0007669"/>
    <property type="project" value="UniProtKB-UniRule"/>
</dbReference>
<dbReference type="PRINTS" id="PR00368">
    <property type="entry name" value="FADPNR"/>
</dbReference>
<comment type="similarity">
    <text evidence="3">Belongs to the class-II pyridine nucleotide-disulfide oxidoreductase family.</text>
</comment>
<dbReference type="InterPro" id="IPR036188">
    <property type="entry name" value="FAD/NAD-bd_sf"/>
</dbReference>
<dbReference type="Gene3D" id="3.50.50.60">
    <property type="entry name" value="FAD/NAD(P)-binding domain"/>
    <property type="match status" value="2"/>
</dbReference>
<evidence type="ECO:0000259" key="4">
    <source>
        <dbReference type="Pfam" id="PF07992"/>
    </source>
</evidence>
<dbReference type="InterPro" id="IPR005982">
    <property type="entry name" value="Thioredox_Rdtase"/>
</dbReference>
<evidence type="ECO:0000256" key="3">
    <source>
        <dbReference type="RuleBase" id="RU003880"/>
    </source>
</evidence>
<gene>
    <name evidence="5" type="primary">trxB</name>
    <name evidence="5" type="ORF">CH333_05130</name>
</gene>
<dbReference type="InterPro" id="IPR050097">
    <property type="entry name" value="Ferredoxin-NADP_redctase_2"/>
</dbReference>
<dbReference type="Proteomes" id="UP000215215">
    <property type="component" value="Unassembled WGS sequence"/>
</dbReference>
<protein>
    <recommendedName>
        <fullName evidence="3">Thioredoxin reductase</fullName>
        <ecNumber evidence="3">1.8.1.9</ecNumber>
    </recommendedName>
</protein>
<keyword evidence="3" id="KW-0274">FAD</keyword>
<dbReference type="GO" id="GO:0004791">
    <property type="term" value="F:thioredoxin-disulfide reductase (NADPH) activity"/>
    <property type="evidence" value="ECO:0007669"/>
    <property type="project" value="UniProtKB-UniRule"/>
</dbReference>
<evidence type="ECO:0000256" key="2">
    <source>
        <dbReference type="ARBA" id="ARBA00023002"/>
    </source>
</evidence>
<sequence length="305" mass="33305">MDYDLIIIGGGPAGLTAGIYASRARLKTLLLEKNITGGLAATTDKLENYPGFPDGIGGMELLEKIKKQAERFGTEIKEFEEVRDVKPLNKRIEITTVQGEYSALSVIIASGSEPKKLNVPGEEKFRGRGVSYCATCDGPLFGERDVAVVGCGDSGLQEGEYLLKFVKSITFVEFLPHMTAEKILQERFQNRKNTRFLLNHRLISISGSQTVSSILVRDREKGKEEELPVSGLFVYVGLKPNSDFLKDVVELDTSGFVVTNEKMETSIPGIFAAGDIRSKDVRQVSTAVGDGTLAAIAAEKYIQDS</sequence>
<dbReference type="AlphaFoldDB" id="A0A235BUH7"/>